<protein>
    <submittedName>
        <fullName evidence="1">Protein of unassigned function</fullName>
    </submittedName>
</protein>
<dbReference type="Proteomes" id="UP000029492">
    <property type="component" value="Chromosome"/>
</dbReference>
<organism evidence="1 2">
    <name type="scientific">Methylobacterium oryzae CBMB20</name>
    <dbReference type="NCBI Taxonomy" id="693986"/>
    <lineage>
        <taxon>Bacteria</taxon>
        <taxon>Pseudomonadati</taxon>
        <taxon>Pseudomonadota</taxon>
        <taxon>Alphaproteobacteria</taxon>
        <taxon>Hyphomicrobiales</taxon>
        <taxon>Methylobacteriaceae</taxon>
        <taxon>Methylobacterium</taxon>
    </lineage>
</organism>
<proteinExistence type="predicted"/>
<sequence>MGFPRSAFGQEFRAADVVAAPVSGPKQNLAIPAPCRPDLAVCDDGTG</sequence>
<name>A0A089QFR1_9HYPH</name>
<gene>
    <name evidence="1" type="ORF">MOC_5654</name>
</gene>
<evidence type="ECO:0000313" key="2">
    <source>
        <dbReference type="Proteomes" id="UP000029492"/>
    </source>
</evidence>
<dbReference type="HOGENOM" id="CLU_3170154_0_0_5"/>
<accession>A0A089QFR1</accession>
<dbReference type="KEGG" id="mor:MOC_5654"/>
<dbReference type="EMBL" id="CP003811">
    <property type="protein sequence ID" value="AIQ93409.1"/>
    <property type="molecule type" value="Genomic_DNA"/>
</dbReference>
<evidence type="ECO:0000313" key="1">
    <source>
        <dbReference type="EMBL" id="AIQ93409.1"/>
    </source>
</evidence>
<dbReference type="AlphaFoldDB" id="A0A089QFR1"/>
<keyword evidence="2" id="KW-1185">Reference proteome</keyword>
<reference evidence="1 2" key="1">
    <citation type="journal article" date="2014" name="PLoS ONE">
        <title>Genome Information of Methylobacterium oryzae, a Plant-Probiotic Methylotroph in the Phyllosphere.</title>
        <authorList>
            <person name="Kwak M.J."/>
            <person name="Jeong H."/>
            <person name="Madhaiyan M."/>
            <person name="Lee Y."/>
            <person name="Sa T.M."/>
            <person name="Oh T.K."/>
            <person name="Kim J.F."/>
        </authorList>
    </citation>
    <scope>NUCLEOTIDE SEQUENCE [LARGE SCALE GENOMIC DNA]</scope>
    <source>
        <strain evidence="1 2">CBMB20</strain>
    </source>
</reference>